<evidence type="ECO:0008006" key="3">
    <source>
        <dbReference type="Google" id="ProtNLM"/>
    </source>
</evidence>
<dbReference type="RefSeq" id="WP_184787631.1">
    <property type="nucleotide sequence ID" value="NZ_BONT01000067.1"/>
</dbReference>
<name>A0A841FFX5_9ACTN</name>
<keyword evidence="2" id="KW-1185">Reference proteome</keyword>
<protein>
    <recommendedName>
        <fullName evidence="3">DUF1579 domain-containing protein</fullName>
    </recommendedName>
</protein>
<accession>A0A841FFX5</accession>
<dbReference type="EMBL" id="JACHGT010000005">
    <property type="protein sequence ID" value="MBB6034764.1"/>
    <property type="molecule type" value="Genomic_DNA"/>
</dbReference>
<evidence type="ECO:0000313" key="1">
    <source>
        <dbReference type="EMBL" id="MBB6034764.1"/>
    </source>
</evidence>
<dbReference type="Proteomes" id="UP000548476">
    <property type="component" value="Unassembled WGS sequence"/>
</dbReference>
<sequence length="167" mass="19060">MTDTLPTETATADGRGDFDFYHGRWHTSHRKLRDVLDPECTEWLEFEGVNTCSTILGGLGNTETSTFDYETPFEGYTLRLYDPAAGLWRIWWASTRQPGVMGPPVEGSFADGKGIFLADEELAGRMTKVRFAWTVVSEDETHWEQSFSYDEGATWRANWSTVSRREK</sequence>
<reference evidence="1 2" key="1">
    <citation type="submission" date="2020-08" db="EMBL/GenBank/DDBJ databases">
        <title>Genomic Encyclopedia of Type Strains, Phase IV (KMG-IV): sequencing the most valuable type-strain genomes for metagenomic binning, comparative biology and taxonomic classification.</title>
        <authorList>
            <person name="Goeker M."/>
        </authorList>
    </citation>
    <scope>NUCLEOTIDE SEQUENCE [LARGE SCALE GENOMIC DNA]</scope>
    <source>
        <strain evidence="1 2">YIM 65646</strain>
    </source>
</reference>
<dbReference type="AlphaFoldDB" id="A0A841FFX5"/>
<proteinExistence type="predicted"/>
<comment type="caution">
    <text evidence="1">The sequence shown here is derived from an EMBL/GenBank/DDBJ whole genome shotgun (WGS) entry which is preliminary data.</text>
</comment>
<evidence type="ECO:0000313" key="2">
    <source>
        <dbReference type="Proteomes" id="UP000548476"/>
    </source>
</evidence>
<gene>
    <name evidence="1" type="ORF">HNR73_002618</name>
</gene>
<organism evidence="1 2">
    <name type="scientific">Phytomonospora endophytica</name>
    <dbReference type="NCBI Taxonomy" id="714109"/>
    <lineage>
        <taxon>Bacteria</taxon>
        <taxon>Bacillati</taxon>
        <taxon>Actinomycetota</taxon>
        <taxon>Actinomycetes</taxon>
        <taxon>Micromonosporales</taxon>
        <taxon>Micromonosporaceae</taxon>
        <taxon>Phytomonospora</taxon>
    </lineage>
</organism>